<evidence type="ECO:0000313" key="1">
    <source>
        <dbReference type="EMBL" id="KAG7847364.1"/>
    </source>
</evidence>
<organism evidence="1 2">
    <name type="scientific">Pichia angusta</name>
    <name type="common">Yeast</name>
    <name type="synonym">Hansenula polymorpha</name>
    <dbReference type="NCBI Taxonomy" id="870730"/>
    <lineage>
        <taxon>Eukaryota</taxon>
        <taxon>Fungi</taxon>
        <taxon>Dikarya</taxon>
        <taxon>Ascomycota</taxon>
        <taxon>Saccharomycotina</taxon>
        <taxon>Pichiomycetes</taxon>
        <taxon>Pichiales</taxon>
        <taxon>Pichiaceae</taxon>
        <taxon>Ogataea</taxon>
    </lineage>
</organism>
<gene>
    <name evidence="1" type="ORF">KL940_003700</name>
</gene>
<sequence length="91" mass="10027">MTTPQSPLLPDASTSLPGYVAEELTEELDSGYGSVAAEQDGADEYLVPKRQLSRPTWTPFRIFRGSRRPICWRPPSSSLWANCPTFLAASP</sequence>
<comment type="caution">
    <text evidence="1">The sequence shown here is derived from an EMBL/GenBank/DDBJ whole genome shotgun (WGS) entry which is preliminary data.</text>
</comment>
<reference evidence="1 2" key="1">
    <citation type="journal article" date="2021" name="G3 (Bethesda)">
        <title>Genomic diversity, chromosomal rearrangements, and interspecies hybridization in the ogataea polymorpha species complex.</title>
        <authorList>
            <person name="Hanson S.J."/>
            <person name="Cinneide E.O."/>
            <person name="Salzberg L.I."/>
            <person name="Wolfe K.H."/>
            <person name="McGowan J."/>
            <person name="Fitzpatrick D.A."/>
            <person name="Matlin K."/>
        </authorList>
    </citation>
    <scope>NUCLEOTIDE SEQUENCE [LARGE SCALE GENOMIC DNA]</scope>
    <source>
        <strain evidence="1">51-138</strain>
    </source>
</reference>
<dbReference type="EMBL" id="JAHLVD010000010">
    <property type="protein sequence ID" value="KAG7847364.1"/>
    <property type="molecule type" value="Genomic_DNA"/>
</dbReference>
<keyword evidence="2" id="KW-1185">Reference proteome</keyword>
<dbReference type="Proteomes" id="UP001197328">
    <property type="component" value="Unassembled WGS sequence"/>
</dbReference>
<evidence type="ECO:0000313" key="2">
    <source>
        <dbReference type="Proteomes" id="UP001197328"/>
    </source>
</evidence>
<protein>
    <submittedName>
        <fullName evidence="1">Uncharacterized protein</fullName>
    </submittedName>
</protein>
<name>A0ABQ7RTL2_PICAN</name>
<proteinExistence type="predicted"/>
<accession>A0ABQ7RTL2</accession>